<name>A0A8B6GFI9_MYTGA</name>
<dbReference type="Gene3D" id="2.60.120.40">
    <property type="match status" value="1"/>
</dbReference>
<dbReference type="SUPFAM" id="SSF49842">
    <property type="entry name" value="TNF-like"/>
    <property type="match status" value="1"/>
</dbReference>
<feature type="domain" description="C1q" evidence="1">
    <location>
        <begin position="3"/>
        <end position="67"/>
    </location>
</feature>
<dbReference type="EMBL" id="UYJE01008347">
    <property type="protein sequence ID" value="VDI63157.1"/>
    <property type="molecule type" value="Genomic_DNA"/>
</dbReference>
<accession>A0A8B6GFI9</accession>
<dbReference type="Pfam" id="PF00386">
    <property type="entry name" value="C1q"/>
    <property type="match status" value="1"/>
</dbReference>
<dbReference type="AlphaFoldDB" id="A0A8B6GFI9"/>
<evidence type="ECO:0000313" key="2">
    <source>
        <dbReference type="EMBL" id="VDI63157.1"/>
    </source>
</evidence>
<protein>
    <recommendedName>
        <fullName evidence="1">C1q domain-containing protein</fullName>
    </recommendedName>
</protein>
<reference evidence="2" key="1">
    <citation type="submission" date="2018-11" db="EMBL/GenBank/DDBJ databases">
        <authorList>
            <person name="Alioto T."/>
            <person name="Alioto T."/>
        </authorList>
    </citation>
    <scope>NUCLEOTIDE SEQUENCE</scope>
</reference>
<comment type="caution">
    <text evidence="2">The sequence shown here is derived from an EMBL/GenBank/DDBJ whole genome shotgun (WGS) entry which is preliminary data.</text>
</comment>
<dbReference type="InterPro" id="IPR008983">
    <property type="entry name" value="Tumour_necrosis_fac-like_dom"/>
</dbReference>
<sequence length="74" mass="8118">MTSRGQFTCEKAGYYLVSFFVSSKSLKAEAILYKNSSKLARAIKSGDDTYESHAAMTISQLNVGDILAVKAYKN</sequence>
<dbReference type="InterPro" id="IPR001073">
    <property type="entry name" value="C1q_dom"/>
</dbReference>
<evidence type="ECO:0000313" key="3">
    <source>
        <dbReference type="Proteomes" id="UP000596742"/>
    </source>
</evidence>
<organism evidence="2 3">
    <name type="scientific">Mytilus galloprovincialis</name>
    <name type="common">Mediterranean mussel</name>
    <dbReference type="NCBI Taxonomy" id="29158"/>
    <lineage>
        <taxon>Eukaryota</taxon>
        <taxon>Metazoa</taxon>
        <taxon>Spiralia</taxon>
        <taxon>Lophotrochozoa</taxon>
        <taxon>Mollusca</taxon>
        <taxon>Bivalvia</taxon>
        <taxon>Autobranchia</taxon>
        <taxon>Pteriomorphia</taxon>
        <taxon>Mytilida</taxon>
        <taxon>Mytiloidea</taxon>
        <taxon>Mytilidae</taxon>
        <taxon>Mytilinae</taxon>
        <taxon>Mytilus</taxon>
    </lineage>
</organism>
<dbReference type="Proteomes" id="UP000596742">
    <property type="component" value="Unassembled WGS sequence"/>
</dbReference>
<proteinExistence type="predicted"/>
<feature type="non-terminal residue" evidence="2">
    <location>
        <position position="74"/>
    </location>
</feature>
<keyword evidence="3" id="KW-1185">Reference proteome</keyword>
<gene>
    <name evidence="2" type="ORF">MGAL_10B010766</name>
</gene>
<evidence type="ECO:0000259" key="1">
    <source>
        <dbReference type="Pfam" id="PF00386"/>
    </source>
</evidence>